<evidence type="ECO:0000313" key="2">
    <source>
        <dbReference type="Proteomes" id="UP000823405"/>
    </source>
</evidence>
<name>A0A9P6UDZ9_9FUNG</name>
<dbReference type="Proteomes" id="UP000823405">
    <property type="component" value="Unassembled WGS sequence"/>
</dbReference>
<dbReference type="EMBL" id="JAAAIN010004553">
    <property type="protein sequence ID" value="KAG0280085.1"/>
    <property type="molecule type" value="Genomic_DNA"/>
</dbReference>
<keyword evidence="2" id="KW-1185">Reference proteome</keyword>
<feature type="non-terminal residue" evidence="1">
    <location>
        <position position="1"/>
    </location>
</feature>
<accession>A0A9P6UDZ9</accession>
<comment type="caution">
    <text evidence="1">The sequence shown here is derived from an EMBL/GenBank/DDBJ whole genome shotgun (WGS) entry which is preliminary data.</text>
</comment>
<reference evidence="1" key="1">
    <citation type="journal article" date="2020" name="Fungal Divers.">
        <title>Resolving the Mortierellaceae phylogeny through synthesis of multi-gene phylogenetics and phylogenomics.</title>
        <authorList>
            <person name="Vandepol N."/>
            <person name="Liber J."/>
            <person name="Desiro A."/>
            <person name="Na H."/>
            <person name="Kennedy M."/>
            <person name="Barry K."/>
            <person name="Grigoriev I.V."/>
            <person name="Miller A.N."/>
            <person name="O'Donnell K."/>
            <person name="Stajich J.E."/>
            <person name="Bonito G."/>
        </authorList>
    </citation>
    <scope>NUCLEOTIDE SEQUENCE</scope>
    <source>
        <strain evidence="1">NVP60</strain>
    </source>
</reference>
<protein>
    <submittedName>
        <fullName evidence="1">Uncharacterized protein</fullName>
    </submittedName>
</protein>
<organism evidence="1 2">
    <name type="scientific">Linnemannia gamsii</name>
    <dbReference type="NCBI Taxonomy" id="64522"/>
    <lineage>
        <taxon>Eukaryota</taxon>
        <taxon>Fungi</taxon>
        <taxon>Fungi incertae sedis</taxon>
        <taxon>Mucoromycota</taxon>
        <taxon>Mortierellomycotina</taxon>
        <taxon>Mortierellomycetes</taxon>
        <taxon>Mortierellales</taxon>
        <taxon>Mortierellaceae</taxon>
        <taxon>Linnemannia</taxon>
    </lineage>
</organism>
<gene>
    <name evidence="1" type="ORF">BGZ97_009462</name>
</gene>
<dbReference type="OrthoDB" id="2441972at2759"/>
<dbReference type="AlphaFoldDB" id="A0A9P6UDZ9"/>
<proteinExistence type="predicted"/>
<evidence type="ECO:0000313" key="1">
    <source>
        <dbReference type="EMBL" id="KAG0280085.1"/>
    </source>
</evidence>
<sequence length="284" mass="31087">MPTSIGLDCLTTDGTYLYGFSQPVPTGYDSNSHVIALIRSNANPTSAATVTWTLLNAIDAGDFLFLNGLNGRPDCTIDDKGVFSILSLTSIKSQYSVDSAGPMGLQFTPGVNNRNETQGVMPGTWTQFNLMGYKHRWEIRWSSTIFNVKENSTGANTLMHAVVDTTHYKDIYLSVMNYEKTALVEGELPFKLNPNISGENYMDLGYANGNLYVFGDGIYSSSIYSPLTVIRTMTTVPIRSASTYIPNNGIYSTLNFTASTFLACDGDTSYSNANMGKDLVTNCW</sequence>